<accession>A0ABU6NK94</accession>
<organism evidence="2 3">
    <name type="scientific">Shouchella miscanthi</name>
    <dbReference type="NCBI Taxonomy" id="2598861"/>
    <lineage>
        <taxon>Bacteria</taxon>
        <taxon>Bacillati</taxon>
        <taxon>Bacillota</taxon>
        <taxon>Bacilli</taxon>
        <taxon>Bacillales</taxon>
        <taxon>Bacillaceae</taxon>
        <taxon>Shouchella</taxon>
    </lineage>
</organism>
<evidence type="ECO:0000313" key="2">
    <source>
        <dbReference type="EMBL" id="MED4128606.1"/>
    </source>
</evidence>
<evidence type="ECO:0000313" key="3">
    <source>
        <dbReference type="Proteomes" id="UP001341820"/>
    </source>
</evidence>
<dbReference type="InterPro" id="IPR009708">
    <property type="entry name" value="Phage_A118_holin/antiholin"/>
</dbReference>
<comment type="caution">
    <text evidence="2">The sequence shown here is derived from an EMBL/GenBank/DDBJ whole genome shotgun (WGS) entry which is preliminary data.</text>
</comment>
<dbReference type="Proteomes" id="UP001341820">
    <property type="component" value="Unassembled WGS sequence"/>
</dbReference>
<dbReference type="Pfam" id="PF06946">
    <property type="entry name" value="Phage_holin_5_1"/>
    <property type="match status" value="1"/>
</dbReference>
<proteinExistence type="predicted"/>
<keyword evidence="1" id="KW-0812">Transmembrane</keyword>
<evidence type="ECO:0000256" key="1">
    <source>
        <dbReference type="SAM" id="Phobius"/>
    </source>
</evidence>
<sequence length="89" mass="9435">MQEVLIFATALASIILALVEVVKQTVKVPVNLIPLIALVIGLLVGAAAFPFTEFDLILRLWAGGVAGLSAKGLFELAFKKREGTTKGDK</sequence>
<keyword evidence="3" id="KW-1185">Reference proteome</keyword>
<feature type="transmembrane region" description="Helical" evidence="1">
    <location>
        <begin position="31"/>
        <end position="51"/>
    </location>
</feature>
<reference evidence="2 3" key="1">
    <citation type="submission" date="2023-03" db="EMBL/GenBank/DDBJ databases">
        <title>Bacillus Genome Sequencing.</title>
        <authorList>
            <person name="Dunlap C."/>
        </authorList>
    </citation>
    <scope>NUCLEOTIDE SEQUENCE [LARGE SCALE GENOMIC DNA]</scope>
    <source>
        <strain evidence="2 3">B-4107</strain>
    </source>
</reference>
<name>A0ABU6NK94_9BACI</name>
<keyword evidence="1" id="KW-0472">Membrane</keyword>
<dbReference type="EMBL" id="JAROAS010000021">
    <property type="protein sequence ID" value="MED4128606.1"/>
    <property type="molecule type" value="Genomic_DNA"/>
</dbReference>
<gene>
    <name evidence="2" type="ORF">P5F74_10715</name>
</gene>
<protein>
    <submittedName>
        <fullName evidence="2">Holin</fullName>
    </submittedName>
</protein>
<keyword evidence="1" id="KW-1133">Transmembrane helix</keyword>
<dbReference type="RefSeq" id="WP_328237471.1">
    <property type="nucleotide sequence ID" value="NZ_JAROAS010000021.1"/>
</dbReference>